<proteinExistence type="predicted"/>
<feature type="region of interest" description="Disordered" evidence="1">
    <location>
        <begin position="33"/>
        <end position="57"/>
    </location>
</feature>
<dbReference type="Pfam" id="PF00011">
    <property type="entry name" value="HSP20"/>
    <property type="match status" value="1"/>
</dbReference>
<feature type="domain" description="SHSP" evidence="2">
    <location>
        <begin position="60"/>
        <end position="172"/>
    </location>
</feature>
<dbReference type="PROSITE" id="PS01031">
    <property type="entry name" value="SHSP"/>
    <property type="match status" value="1"/>
</dbReference>
<sequence>MFNKKRSLFSRLSGSVPNNSSYDAFEDEFPEPATQIQKQTEIHNTKSPDTDTNANNIIEEDSGAGELPVDVLQTADEIIIHAFVAGVRPDELNVSISRDVVIIEGTRAERQQVSTADYFTQELFWGSFTRTIMLPQEVDVDNATAHSKDGLLTLTLPKLDRTRQTKLKVKVG</sequence>
<evidence type="ECO:0000259" key="2">
    <source>
        <dbReference type="PROSITE" id="PS01031"/>
    </source>
</evidence>
<dbReference type="EMBL" id="UOEV01000041">
    <property type="protein sequence ID" value="VAW32363.1"/>
    <property type="molecule type" value="Genomic_DNA"/>
</dbReference>
<protein>
    <recommendedName>
        <fullName evidence="2">SHSP domain-containing protein</fullName>
    </recommendedName>
</protein>
<dbReference type="PANTHER" id="PTHR11527">
    <property type="entry name" value="HEAT-SHOCK PROTEIN 20 FAMILY MEMBER"/>
    <property type="match status" value="1"/>
</dbReference>
<dbReference type="SUPFAM" id="SSF49764">
    <property type="entry name" value="HSP20-like chaperones"/>
    <property type="match status" value="1"/>
</dbReference>
<evidence type="ECO:0000313" key="3">
    <source>
        <dbReference type="EMBL" id="VAW32363.1"/>
    </source>
</evidence>
<feature type="compositionally biased region" description="Basic and acidic residues" evidence="1">
    <location>
        <begin position="40"/>
        <end position="49"/>
    </location>
</feature>
<dbReference type="CDD" id="cd06464">
    <property type="entry name" value="ACD_sHsps-like"/>
    <property type="match status" value="1"/>
</dbReference>
<dbReference type="AlphaFoldDB" id="A0A3B0UW05"/>
<accession>A0A3B0UW05</accession>
<dbReference type="InterPro" id="IPR031107">
    <property type="entry name" value="Small_HSP"/>
</dbReference>
<name>A0A3B0UW05_9ZZZZ</name>
<organism evidence="3">
    <name type="scientific">hydrothermal vent metagenome</name>
    <dbReference type="NCBI Taxonomy" id="652676"/>
    <lineage>
        <taxon>unclassified sequences</taxon>
        <taxon>metagenomes</taxon>
        <taxon>ecological metagenomes</taxon>
    </lineage>
</organism>
<evidence type="ECO:0000256" key="1">
    <source>
        <dbReference type="SAM" id="MobiDB-lite"/>
    </source>
</evidence>
<dbReference type="Gene3D" id="2.60.40.790">
    <property type="match status" value="1"/>
</dbReference>
<gene>
    <name evidence="3" type="ORF">MNBD_CPR01-496</name>
</gene>
<dbReference type="InterPro" id="IPR002068">
    <property type="entry name" value="A-crystallin/Hsp20_dom"/>
</dbReference>
<reference evidence="3" key="1">
    <citation type="submission" date="2018-06" db="EMBL/GenBank/DDBJ databases">
        <authorList>
            <person name="Zhirakovskaya E."/>
        </authorList>
    </citation>
    <scope>NUCLEOTIDE SEQUENCE</scope>
</reference>
<dbReference type="InterPro" id="IPR008978">
    <property type="entry name" value="HSP20-like_chaperone"/>
</dbReference>